<sequence>MLIVPHVVFGAAIGSKIHSPILTIFLAVASHYLLDRIPHWQETTEPYILTARTYIRCSIDLILSIGFLFFLSRQGKLDLNVFLGAIFAIIPDVEGIFQVRKDLLKNSILSMTFPFHMRLQRHAGFLLGVFTQLVVIFISLLIIFEI</sequence>
<protein>
    <submittedName>
        <fullName evidence="2">Uncharacterized protein</fullName>
    </submittedName>
</protein>
<dbReference type="AlphaFoldDB" id="A0A0G0W9S5"/>
<evidence type="ECO:0000256" key="1">
    <source>
        <dbReference type="SAM" id="Phobius"/>
    </source>
</evidence>
<keyword evidence="1" id="KW-0812">Transmembrane</keyword>
<evidence type="ECO:0000313" key="2">
    <source>
        <dbReference type="EMBL" id="KKS08807.1"/>
    </source>
</evidence>
<gene>
    <name evidence="2" type="ORF">UU65_C0004G0018</name>
</gene>
<feature type="transmembrane region" description="Helical" evidence="1">
    <location>
        <begin position="119"/>
        <end position="144"/>
    </location>
</feature>
<proteinExistence type="predicted"/>
<evidence type="ECO:0000313" key="3">
    <source>
        <dbReference type="Proteomes" id="UP000033869"/>
    </source>
</evidence>
<comment type="caution">
    <text evidence="2">The sequence shown here is derived from an EMBL/GenBank/DDBJ whole genome shotgun (WGS) entry which is preliminary data.</text>
</comment>
<keyword evidence="1" id="KW-0472">Membrane</keyword>
<name>A0A0G0W9S5_UNCC2</name>
<feature type="transmembrane region" description="Helical" evidence="1">
    <location>
        <begin position="53"/>
        <end position="72"/>
    </location>
</feature>
<accession>A0A0G0W9S5</accession>
<reference evidence="2 3" key="1">
    <citation type="journal article" date="2015" name="Nature">
        <title>rRNA introns, odd ribosomes, and small enigmatic genomes across a large radiation of phyla.</title>
        <authorList>
            <person name="Brown C.T."/>
            <person name="Hug L.A."/>
            <person name="Thomas B.C."/>
            <person name="Sharon I."/>
            <person name="Castelle C.J."/>
            <person name="Singh A."/>
            <person name="Wilkins M.J."/>
            <person name="Williams K.H."/>
            <person name="Banfield J.F."/>
        </authorList>
    </citation>
    <scope>NUCLEOTIDE SEQUENCE [LARGE SCALE GENOMIC DNA]</scope>
</reference>
<feature type="transmembrane region" description="Helical" evidence="1">
    <location>
        <begin position="7"/>
        <end position="33"/>
    </location>
</feature>
<organism evidence="2 3">
    <name type="scientific">candidate division CPR2 bacterium GW2011_GWC1_41_48</name>
    <dbReference type="NCBI Taxonomy" id="1618344"/>
    <lineage>
        <taxon>Bacteria</taxon>
        <taxon>Bacteria division CPR2</taxon>
    </lineage>
</organism>
<dbReference type="EMBL" id="LCBL01000004">
    <property type="protein sequence ID" value="KKS08807.1"/>
    <property type="molecule type" value="Genomic_DNA"/>
</dbReference>
<keyword evidence="1" id="KW-1133">Transmembrane helix</keyword>
<dbReference type="Proteomes" id="UP000033869">
    <property type="component" value="Unassembled WGS sequence"/>
</dbReference>